<dbReference type="Pfam" id="PF00078">
    <property type="entry name" value="RVT_1"/>
    <property type="match status" value="1"/>
</dbReference>
<reference evidence="2" key="1">
    <citation type="submission" date="2022-11" db="UniProtKB">
        <authorList>
            <consortium name="EnsemblMetazoa"/>
        </authorList>
    </citation>
    <scope>IDENTIFICATION</scope>
</reference>
<feature type="domain" description="Reverse transcriptase" evidence="1">
    <location>
        <begin position="9"/>
        <end position="102"/>
    </location>
</feature>
<protein>
    <recommendedName>
        <fullName evidence="1">Reverse transcriptase domain-containing protein</fullName>
    </recommendedName>
</protein>
<dbReference type="OMA" id="NWIEAYL"/>
<dbReference type="AlphaFoldDB" id="A0A914A7Z0"/>
<accession>A0A914A7Z0</accession>
<dbReference type="Proteomes" id="UP000887568">
    <property type="component" value="Unplaced"/>
</dbReference>
<proteinExistence type="predicted"/>
<evidence type="ECO:0000259" key="1">
    <source>
        <dbReference type="Pfam" id="PF00078"/>
    </source>
</evidence>
<keyword evidence="3" id="KW-1185">Reference proteome</keyword>
<dbReference type="PANTHER" id="PTHR33332">
    <property type="entry name" value="REVERSE TRANSCRIPTASE DOMAIN-CONTAINING PROTEIN"/>
    <property type="match status" value="1"/>
</dbReference>
<dbReference type="InterPro" id="IPR000477">
    <property type="entry name" value="RT_dom"/>
</dbReference>
<dbReference type="GeneID" id="119730634"/>
<evidence type="ECO:0000313" key="2">
    <source>
        <dbReference type="EnsemblMetazoa" id="XP_038059549.1"/>
    </source>
</evidence>
<evidence type="ECO:0000313" key="3">
    <source>
        <dbReference type="Proteomes" id="UP000887568"/>
    </source>
</evidence>
<name>A0A914A7Z0_PATMI</name>
<dbReference type="EnsemblMetazoa" id="XM_038203621.1">
    <property type="protein sequence ID" value="XP_038059549.1"/>
    <property type="gene ID" value="LOC119730634"/>
</dbReference>
<organism evidence="2 3">
    <name type="scientific">Patiria miniata</name>
    <name type="common">Bat star</name>
    <name type="synonym">Asterina miniata</name>
    <dbReference type="NCBI Taxonomy" id="46514"/>
    <lineage>
        <taxon>Eukaryota</taxon>
        <taxon>Metazoa</taxon>
        <taxon>Echinodermata</taxon>
        <taxon>Eleutherozoa</taxon>
        <taxon>Asterozoa</taxon>
        <taxon>Asteroidea</taxon>
        <taxon>Valvatacea</taxon>
        <taxon>Valvatida</taxon>
        <taxon>Asterinidae</taxon>
        <taxon>Patiria</taxon>
    </lineage>
</organism>
<sequence length="141" mass="16093">MEHIVLSHMAKYLAANNIIIDNQHGFREKLSCETQLIQAVDDWAFNINNKHQTDVLFLDFSMAFDRVAHRKLLHKLEYYGIIGRAKAWIQGFLSADTARPINITSSTCNNSPELTATSIALSRELFGFGTGYQWLRLLRPP</sequence>
<dbReference type="RefSeq" id="XP_038059549.1">
    <property type="nucleotide sequence ID" value="XM_038203621.1"/>
</dbReference>
<dbReference type="OrthoDB" id="6138379at2759"/>